<organism evidence="5 6">
    <name type="scientific">Syncephalastrum racemosum</name>
    <name type="common">Filamentous fungus</name>
    <dbReference type="NCBI Taxonomy" id="13706"/>
    <lineage>
        <taxon>Eukaryota</taxon>
        <taxon>Fungi</taxon>
        <taxon>Fungi incertae sedis</taxon>
        <taxon>Mucoromycota</taxon>
        <taxon>Mucoromycotina</taxon>
        <taxon>Mucoromycetes</taxon>
        <taxon>Mucorales</taxon>
        <taxon>Syncephalastraceae</taxon>
        <taxon>Syncephalastrum</taxon>
    </lineage>
</organism>
<feature type="domain" description="D-isomer specific 2-hydroxyacid dehydrogenase catalytic" evidence="3">
    <location>
        <begin position="7"/>
        <end position="320"/>
    </location>
</feature>
<evidence type="ECO:0000259" key="3">
    <source>
        <dbReference type="Pfam" id="PF00389"/>
    </source>
</evidence>
<keyword evidence="6" id="KW-1185">Reference proteome</keyword>
<dbReference type="GO" id="GO:0030267">
    <property type="term" value="F:glyoxylate reductase (NADPH) activity"/>
    <property type="evidence" value="ECO:0007669"/>
    <property type="project" value="TreeGrafter"/>
</dbReference>
<evidence type="ECO:0000313" key="5">
    <source>
        <dbReference type="EMBL" id="ORY95030.1"/>
    </source>
</evidence>
<dbReference type="EMBL" id="MCGN01000007">
    <property type="protein sequence ID" value="ORY95030.1"/>
    <property type="molecule type" value="Genomic_DNA"/>
</dbReference>
<dbReference type="OrthoDB" id="9991913at2759"/>
<dbReference type="Pfam" id="PF00389">
    <property type="entry name" value="2-Hacid_dh"/>
    <property type="match status" value="1"/>
</dbReference>
<dbReference type="GO" id="GO:0005829">
    <property type="term" value="C:cytosol"/>
    <property type="evidence" value="ECO:0007669"/>
    <property type="project" value="TreeGrafter"/>
</dbReference>
<dbReference type="Gene3D" id="3.40.50.720">
    <property type="entry name" value="NAD(P)-binding Rossmann-like Domain"/>
    <property type="match status" value="2"/>
</dbReference>
<dbReference type="GO" id="GO:0051287">
    <property type="term" value="F:NAD binding"/>
    <property type="evidence" value="ECO:0007669"/>
    <property type="project" value="InterPro"/>
</dbReference>
<dbReference type="Pfam" id="PF02826">
    <property type="entry name" value="2-Hacid_dh_C"/>
    <property type="match status" value="1"/>
</dbReference>
<dbReference type="InterPro" id="IPR050223">
    <property type="entry name" value="D-isomer_2-hydroxyacid_DH"/>
</dbReference>
<comment type="similarity">
    <text evidence="2">Belongs to the D-isomer specific 2-hydroxyacid dehydrogenase family.</text>
</comment>
<name>A0A1X2HAB8_SYNRA</name>
<sequence length="323" mass="35851">MYPKLVVTRILPPDTQARLEELPFELVQWQQDSAMPRDELLRAVKGADALICLLTDKIDTELLDAAGPQLKVIASMAVGFDHIDVEAVKARNIHLGYTPDCLTDATADLTVLLTLAAARRMKEGMLAGANGEWGTWRPTWLCGSQFTRKTVGIIGMGRIGEAVARRLEPFGVKQTLYWGRQQKPDAEKRVVTATFEPDLDTLLSKSDYVIVCCALTPHTREMFTYDKFAKMKKSAIFVNTARGGIVKQDDLIRALQERQIKAAGLDVTTPEPLPTDSPLFHLPNCVVLPHIASATFETRERMASMCVDNVEAAMKNEPLPFKL</sequence>
<dbReference type="SUPFAM" id="SSF51735">
    <property type="entry name" value="NAD(P)-binding Rossmann-fold domains"/>
    <property type="match status" value="1"/>
</dbReference>
<protein>
    <submittedName>
        <fullName evidence="5">D-isomer specific 2-hydroxyacid dehydrogenase</fullName>
    </submittedName>
</protein>
<dbReference type="GO" id="GO:0008465">
    <property type="term" value="F:hydroxypyruvate reductase (NADH) activity"/>
    <property type="evidence" value="ECO:0007669"/>
    <property type="project" value="TreeGrafter"/>
</dbReference>
<dbReference type="STRING" id="13706.A0A1X2HAB8"/>
<dbReference type="AlphaFoldDB" id="A0A1X2HAB8"/>
<comment type="caution">
    <text evidence="5">The sequence shown here is derived from an EMBL/GenBank/DDBJ whole genome shotgun (WGS) entry which is preliminary data.</text>
</comment>
<dbReference type="InterPro" id="IPR006140">
    <property type="entry name" value="D-isomer_DH_NAD-bd"/>
</dbReference>
<evidence type="ECO:0000259" key="4">
    <source>
        <dbReference type="Pfam" id="PF02826"/>
    </source>
</evidence>
<reference evidence="5 6" key="1">
    <citation type="submission" date="2016-07" db="EMBL/GenBank/DDBJ databases">
        <title>Pervasive Adenine N6-methylation of Active Genes in Fungi.</title>
        <authorList>
            <consortium name="DOE Joint Genome Institute"/>
            <person name="Mondo S.J."/>
            <person name="Dannebaum R.O."/>
            <person name="Kuo R.C."/>
            <person name="Labutti K."/>
            <person name="Haridas S."/>
            <person name="Kuo A."/>
            <person name="Salamov A."/>
            <person name="Ahrendt S.R."/>
            <person name="Lipzen A."/>
            <person name="Sullivan W."/>
            <person name="Andreopoulos W.B."/>
            <person name="Clum A."/>
            <person name="Lindquist E."/>
            <person name="Daum C."/>
            <person name="Ramamoorthy G.K."/>
            <person name="Gryganskyi A."/>
            <person name="Culley D."/>
            <person name="Magnuson J.K."/>
            <person name="James T.Y."/>
            <person name="O'Malley M.A."/>
            <person name="Stajich J.E."/>
            <person name="Spatafora J.W."/>
            <person name="Visel A."/>
            <person name="Grigoriev I.V."/>
        </authorList>
    </citation>
    <scope>NUCLEOTIDE SEQUENCE [LARGE SCALE GENOMIC DNA]</scope>
    <source>
        <strain evidence="5 6">NRRL 2496</strain>
    </source>
</reference>
<keyword evidence="1 2" id="KW-0560">Oxidoreductase</keyword>
<gene>
    <name evidence="5" type="ORF">BCR43DRAFT_495023</name>
</gene>
<dbReference type="OMA" id="CHSAGYD"/>
<accession>A0A1X2HAB8</accession>
<proteinExistence type="inferred from homology"/>
<dbReference type="InterPro" id="IPR006139">
    <property type="entry name" value="D-isomer_2_OHA_DH_cat_dom"/>
</dbReference>
<dbReference type="SUPFAM" id="SSF52283">
    <property type="entry name" value="Formate/glycerate dehydrogenase catalytic domain-like"/>
    <property type="match status" value="1"/>
</dbReference>
<evidence type="ECO:0000256" key="2">
    <source>
        <dbReference type="RuleBase" id="RU003719"/>
    </source>
</evidence>
<dbReference type="CDD" id="cd05301">
    <property type="entry name" value="GDH"/>
    <property type="match status" value="1"/>
</dbReference>
<dbReference type="PANTHER" id="PTHR10996:SF277">
    <property type="entry name" value="GLYOXYLATE REDUCTASE_HYDROXYPYRUVATE REDUCTASE"/>
    <property type="match status" value="1"/>
</dbReference>
<dbReference type="InParanoid" id="A0A1X2HAB8"/>
<feature type="domain" description="D-isomer specific 2-hydroxyacid dehydrogenase NAD-binding" evidence="4">
    <location>
        <begin position="113"/>
        <end position="292"/>
    </location>
</feature>
<dbReference type="FunFam" id="3.40.50.720:FF:000026">
    <property type="entry name" value="Glyoxylate/hydroxypyruvate reductase B"/>
    <property type="match status" value="1"/>
</dbReference>
<dbReference type="InterPro" id="IPR036291">
    <property type="entry name" value="NAD(P)-bd_dom_sf"/>
</dbReference>
<evidence type="ECO:0000256" key="1">
    <source>
        <dbReference type="ARBA" id="ARBA00023002"/>
    </source>
</evidence>
<dbReference type="Proteomes" id="UP000242180">
    <property type="component" value="Unassembled WGS sequence"/>
</dbReference>
<dbReference type="PANTHER" id="PTHR10996">
    <property type="entry name" value="2-HYDROXYACID DEHYDROGENASE-RELATED"/>
    <property type="match status" value="1"/>
</dbReference>
<evidence type="ECO:0000313" key="6">
    <source>
        <dbReference type="Proteomes" id="UP000242180"/>
    </source>
</evidence>